<dbReference type="SUPFAM" id="SSF54928">
    <property type="entry name" value="RNA-binding domain, RBD"/>
    <property type="match status" value="3"/>
</dbReference>
<dbReference type="RefSeq" id="XP_029295635.1">
    <property type="nucleotide sequence ID" value="XM_029439775.1"/>
</dbReference>
<keyword evidence="1" id="KW-0677">Repeat</keyword>
<evidence type="ECO:0000256" key="1">
    <source>
        <dbReference type="ARBA" id="ARBA00022737"/>
    </source>
</evidence>
<keyword evidence="6" id="KW-1185">Reference proteome</keyword>
<dbReference type="CTD" id="2926"/>
<feature type="domain" description="RRM" evidence="5">
    <location>
        <begin position="99"/>
        <end position="189"/>
    </location>
</feature>
<evidence type="ECO:0000256" key="4">
    <source>
        <dbReference type="SAM" id="MobiDB-lite"/>
    </source>
</evidence>
<reference evidence="7" key="1">
    <citation type="submission" date="2025-08" db="UniProtKB">
        <authorList>
            <consortium name="RefSeq"/>
        </authorList>
    </citation>
    <scope>IDENTIFICATION</scope>
</reference>
<dbReference type="SMART" id="SM00360">
    <property type="entry name" value="RRM"/>
    <property type="match status" value="3"/>
</dbReference>
<dbReference type="GeneID" id="115013453"/>
<dbReference type="PROSITE" id="PS50102">
    <property type="entry name" value="RRM"/>
    <property type="match status" value="2"/>
</dbReference>
<dbReference type="CDD" id="cd12503">
    <property type="entry name" value="RRM1_hnRNPH_GRSF1_like"/>
    <property type="match status" value="1"/>
</dbReference>
<accession>A0A6J2QE22</accession>
<dbReference type="InterPro" id="IPR000504">
    <property type="entry name" value="RRM_dom"/>
</dbReference>
<feature type="region of interest" description="Disordered" evidence="4">
    <location>
        <begin position="287"/>
        <end position="310"/>
    </location>
</feature>
<gene>
    <name evidence="7" type="primary">grsf1</name>
</gene>
<dbReference type="Pfam" id="PF00076">
    <property type="entry name" value="RRM_1"/>
    <property type="match status" value="2"/>
</dbReference>
<dbReference type="InterPro" id="IPR050666">
    <property type="entry name" value="ESRP"/>
</dbReference>
<evidence type="ECO:0000313" key="6">
    <source>
        <dbReference type="Proteomes" id="UP000504630"/>
    </source>
</evidence>
<dbReference type="InParanoid" id="A0A6J2QE22"/>
<dbReference type="Gene3D" id="3.30.70.330">
    <property type="match status" value="3"/>
</dbReference>
<dbReference type="PANTHER" id="PTHR13976">
    <property type="entry name" value="HETEROGENEOUS NUCLEAR RIBONUCLEOPROTEIN-RELATED"/>
    <property type="match status" value="1"/>
</dbReference>
<evidence type="ECO:0000313" key="7">
    <source>
        <dbReference type="RefSeq" id="XP_029295635.1"/>
    </source>
</evidence>
<dbReference type="OrthoDB" id="431068at2759"/>
<evidence type="ECO:0000256" key="3">
    <source>
        <dbReference type="PROSITE-ProRule" id="PRU00176"/>
    </source>
</evidence>
<feature type="domain" description="RRM" evidence="5">
    <location>
        <begin position="194"/>
        <end position="271"/>
    </location>
</feature>
<dbReference type="FunCoup" id="A0A6J2QE22">
    <property type="interactions" value="736"/>
</dbReference>
<dbReference type="GO" id="GO:0003723">
    <property type="term" value="F:RNA binding"/>
    <property type="evidence" value="ECO:0007669"/>
    <property type="project" value="UniProtKB-UniRule"/>
</dbReference>
<dbReference type="AlphaFoldDB" id="A0A6J2QE22"/>
<protein>
    <submittedName>
        <fullName evidence="7">G-rich sequence factor 1</fullName>
    </submittedName>
</protein>
<sequence>MSRNSKSLLCLLQRCVAVRKVTLPKCLTTRWSSNSSVLSAGFGSIQQPTPTPRAVFHLQSTVRTSQYRFCTKAGEPWEDEYPPLQAYQLDPEPVKKDVYIMKVKGLPYSCSAQDLLQFFSECRIRDGVNGIHLTENRNGRPSGEAFIEMEHEEDVRKALEKHRQYLGPRYVEVYEVNNGEEATLKKALAQAEDGVVRLRGLPYYCNKEEIVHFFSGLDIVENGITFINNRRGKNYGEAFVQFSSQKEADKALERDREVIGNRYIEVFPSSSEQILSKLGKRQNVVSSYTGPQSANERTVSASHTEPGSTPSSALPLHYIHMRGLPFQVSGEDIVKFFAPLVVSKIVIECSPLGRLSGEAEVHFRCHQDCLTAMSRDKQYIGERFIELFLNSVVDSD</sequence>
<evidence type="ECO:0000259" key="5">
    <source>
        <dbReference type="PROSITE" id="PS50102"/>
    </source>
</evidence>
<dbReference type="InterPro" id="IPR035979">
    <property type="entry name" value="RBD_domain_sf"/>
</dbReference>
<dbReference type="InterPro" id="IPR012677">
    <property type="entry name" value="Nucleotide-bd_a/b_plait_sf"/>
</dbReference>
<evidence type="ECO:0000256" key="2">
    <source>
        <dbReference type="ARBA" id="ARBA00022884"/>
    </source>
</evidence>
<organism evidence="6 7">
    <name type="scientific">Cottoperca gobio</name>
    <name type="common">Frogmouth</name>
    <name type="synonym">Aphritis gobio</name>
    <dbReference type="NCBI Taxonomy" id="56716"/>
    <lineage>
        <taxon>Eukaryota</taxon>
        <taxon>Metazoa</taxon>
        <taxon>Chordata</taxon>
        <taxon>Craniata</taxon>
        <taxon>Vertebrata</taxon>
        <taxon>Euteleostomi</taxon>
        <taxon>Actinopterygii</taxon>
        <taxon>Neopterygii</taxon>
        <taxon>Teleostei</taxon>
        <taxon>Neoteleostei</taxon>
        <taxon>Acanthomorphata</taxon>
        <taxon>Eupercaria</taxon>
        <taxon>Perciformes</taxon>
        <taxon>Notothenioidei</taxon>
        <taxon>Bovichtidae</taxon>
        <taxon>Cottoperca</taxon>
    </lineage>
</organism>
<dbReference type="Proteomes" id="UP000504630">
    <property type="component" value="Chromosome 9"/>
</dbReference>
<dbReference type="KEGG" id="cgob:115013453"/>
<proteinExistence type="predicted"/>
<keyword evidence="2 3" id="KW-0694">RNA-binding</keyword>
<dbReference type="CDD" id="cd12504">
    <property type="entry name" value="RRM2_hnRNPH_CRSF1_like"/>
    <property type="match status" value="1"/>
</dbReference>
<name>A0A6J2QE22_COTGO</name>